<dbReference type="Proteomes" id="UP000233597">
    <property type="component" value="Unassembled WGS sequence"/>
</dbReference>
<reference evidence="1 2" key="1">
    <citation type="submission" date="2017-09" db="EMBL/GenBank/DDBJ databases">
        <title>Biodiversity and function of Thalassospira species in the particle-attached aromatic-hydrocarbon-degrading consortia from the surface seawater of the South China Sea.</title>
        <authorList>
            <person name="Dong C."/>
            <person name="Liu R."/>
            <person name="Shao Z."/>
        </authorList>
    </citation>
    <scope>NUCLEOTIDE SEQUENCE [LARGE SCALE GENOMIC DNA]</scope>
    <source>
        <strain evidence="1 2">CSC1P2</strain>
    </source>
</reference>
<evidence type="ECO:0008006" key="3">
    <source>
        <dbReference type="Google" id="ProtNLM"/>
    </source>
</evidence>
<dbReference type="EMBL" id="NWTK01000007">
    <property type="protein sequence ID" value="PKR53963.1"/>
    <property type="molecule type" value="Genomic_DNA"/>
</dbReference>
<proteinExistence type="predicted"/>
<evidence type="ECO:0000313" key="1">
    <source>
        <dbReference type="EMBL" id="PKR53963.1"/>
    </source>
</evidence>
<gene>
    <name evidence="1" type="ORF">COO20_12515</name>
</gene>
<comment type="caution">
    <text evidence="1">The sequence shown here is derived from an EMBL/GenBank/DDBJ whole genome shotgun (WGS) entry which is preliminary data.</text>
</comment>
<dbReference type="InterPro" id="IPR011990">
    <property type="entry name" value="TPR-like_helical_dom_sf"/>
</dbReference>
<protein>
    <recommendedName>
        <fullName evidence="3">Sel1 repeat family protein</fullName>
    </recommendedName>
</protein>
<sequence>MLFAVPTLALAAPALDDGIDAYQQGDFEKSASIFSPLADQGDATAQYLLSCQMINGAGIASDQDAGWQMLDHAAQNGNMDAQILQAKRLEAMQGSLGDIHTLYENAARQGSAQASMWLALDHLQNDRKDKAREQLDNAWAAGDPRAATMIATRFTTDPEQRQEWLRKAAEHGESHAAAYLATDFEKSDDRARAMGWCAVASGLPGHEANIDWEKIGNAIAKNCAHLDADMEPQARAENRKQVDVFLKDFFASYQKWQPWRPCVISDGQ</sequence>
<evidence type="ECO:0000313" key="2">
    <source>
        <dbReference type="Proteomes" id="UP000233597"/>
    </source>
</evidence>
<dbReference type="SUPFAM" id="SSF81901">
    <property type="entry name" value="HCP-like"/>
    <property type="match status" value="1"/>
</dbReference>
<dbReference type="Gene3D" id="1.25.40.10">
    <property type="entry name" value="Tetratricopeptide repeat domain"/>
    <property type="match status" value="1"/>
</dbReference>
<dbReference type="AlphaFoldDB" id="A0A2N3KU09"/>
<accession>A0A2N3KU09</accession>
<organism evidence="1 2">
    <name type="scientific">Thalassospira marina</name>
    <dbReference type="NCBI Taxonomy" id="2048283"/>
    <lineage>
        <taxon>Bacteria</taxon>
        <taxon>Pseudomonadati</taxon>
        <taxon>Pseudomonadota</taxon>
        <taxon>Alphaproteobacteria</taxon>
        <taxon>Rhodospirillales</taxon>
        <taxon>Thalassospiraceae</taxon>
        <taxon>Thalassospira</taxon>
    </lineage>
</organism>
<dbReference type="OrthoDB" id="7340181at2"/>
<name>A0A2N3KU09_9PROT</name>